<evidence type="ECO:0000313" key="8">
    <source>
        <dbReference type="Proteomes" id="UP001176806"/>
    </source>
</evidence>
<evidence type="ECO:0000256" key="4">
    <source>
        <dbReference type="ARBA" id="ARBA00022833"/>
    </source>
</evidence>
<keyword evidence="4" id="KW-0862">Zinc</keyword>
<evidence type="ECO:0000256" key="3">
    <source>
        <dbReference type="ARBA" id="ARBA00022801"/>
    </source>
</evidence>
<keyword evidence="1" id="KW-0645">Protease</keyword>
<accession>A0ABT8WIB2</accession>
<dbReference type="EMBL" id="JAUOEL010000001">
    <property type="protein sequence ID" value="MDO5972702.1"/>
    <property type="molecule type" value="Genomic_DNA"/>
</dbReference>
<dbReference type="Gene3D" id="3.40.140.10">
    <property type="entry name" value="Cytidine Deaminase, domain 2"/>
    <property type="match status" value="1"/>
</dbReference>
<evidence type="ECO:0000256" key="2">
    <source>
        <dbReference type="ARBA" id="ARBA00022723"/>
    </source>
</evidence>
<keyword evidence="2" id="KW-0479">Metal-binding</keyword>
<dbReference type="Proteomes" id="UP001176806">
    <property type="component" value="Unassembled WGS sequence"/>
</dbReference>
<keyword evidence="5" id="KW-0482">Metalloprotease</keyword>
<dbReference type="InterPro" id="IPR001405">
    <property type="entry name" value="UPF0758"/>
</dbReference>
<reference evidence="7" key="1">
    <citation type="submission" date="2023-07" db="EMBL/GenBank/DDBJ databases">
        <title>Two novel species in the genus Flavivirga.</title>
        <authorList>
            <person name="Kwon K."/>
        </authorList>
    </citation>
    <scope>NUCLEOTIDE SEQUENCE</scope>
    <source>
        <strain evidence="7">KACC 14158</strain>
    </source>
</reference>
<dbReference type="PANTHER" id="PTHR30471">
    <property type="entry name" value="DNA REPAIR PROTEIN RADC"/>
    <property type="match status" value="1"/>
</dbReference>
<evidence type="ECO:0000256" key="5">
    <source>
        <dbReference type="ARBA" id="ARBA00023049"/>
    </source>
</evidence>
<name>A0ABT8WIB2_9FLAO</name>
<gene>
    <name evidence="7" type="ORF">Q4Q40_00780</name>
</gene>
<evidence type="ECO:0000259" key="6">
    <source>
        <dbReference type="PROSITE" id="PS50249"/>
    </source>
</evidence>
<dbReference type="PANTHER" id="PTHR30471:SF3">
    <property type="entry name" value="UPF0758 PROTEIN YEES-RELATED"/>
    <property type="match status" value="1"/>
</dbReference>
<keyword evidence="8" id="KW-1185">Reference proteome</keyword>
<evidence type="ECO:0000313" key="7">
    <source>
        <dbReference type="EMBL" id="MDO5972702.1"/>
    </source>
</evidence>
<feature type="domain" description="MPN" evidence="6">
    <location>
        <begin position="1"/>
        <end position="59"/>
    </location>
</feature>
<dbReference type="PROSITE" id="PS50249">
    <property type="entry name" value="MPN"/>
    <property type="match status" value="1"/>
</dbReference>
<protein>
    <submittedName>
        <fullName evidence="7">JAB domain-containing protein</fullName>
    </submittedName>
</protein>
<organism evidence="7 8">
    <name type="scientific">Flavivirga jejuensis</name>
    <dbReference type="NCBI Taxonomy" id="870487"/>
    <lineage>
        <taxon>Bacteria</taxon>
        <taxon>Pseudomonadati</taxon>
        <taxon>Bacteroidota</taxon>
        <taxon>Flavobacteriia</taxon>
        <taxon>Flavobacteriales</taxon>
        <taxon>Flavobacteriaceae</taxon>
        <taxon>Flavivirga</taxon>
    </lineage>
</organism>
<dbReference type="InterPro" id="IPR037518">
    <property type="entry name" value="MPN"/>
</dbReference>
<comment type="caution">
    <text evidence="7">The sequence shown here is derived from an EMBL/GenBank/DDBJ whole genome shotgun (WGS) entry which is preliminary data.</text>
</comment>
<dbReference type="InterPro" id="IPR025657">
    <property type="entry name" value="RadC_JAB"/>
</dbReference>
<dbReference type="RefSeq" id="WP_303299765.1">
    <property type="nucleotide sequence ID" value="NZ_BAABDA010000042.1"/>
</dbReference>
<dbReference type="Pfam" id="PF04002">
    <property type="entry name" value="RadC"/>
    <property type="match status" value="1"/>
</dbReference>
<evidence type="ECO:0000256" key="1">
    <source>
        <dbReference type="ARBA" id="ARBA00022670"/>
    </source>
</evidence>
<proteinExistence type="predicted"/>
<sequence>MVLKSASSSIILAHNHPSSDLNPSEADKRIFSKIKKAAITVLDNLIVTKKSIIVFLMKT</sequence>
<keyword evidence="3" id="KW-0378">Hydrolase</keyword>